<gene>
    <name evidence="2" type="ORF">STRAU_5392</name>
</gene>
<dbReference type="Gene3D" id="2.60.20.10">
    <property type="entry name" value="Crystallins"/>
    <property type="match status" value="1"/>
</dbReference>
<feature type="signal peptide" evidence="1">
    <location>
        <begin position="1"/>
        <end position="32"/>
    </location>
</feature>
<dbReference type="PATRIC" id="fig|1286094.4.peg.5324"/>
<evidence type="ECO:0000256" key="1">
    <source>
        <dbReference type="SAM" id="SignalP"/>
    </source>
</evidence>
<dbReference type="RefSeq" id="WP_016643513.1">
    <property type="nucleotide sequence ID" value="NZ_AOPZ01000306.1"/>
</dbReference>
<evidence type="ECO:0000313" key="3">
    <source>
        <dbReference type="Proteomes" id="UP000014629"/>
    </source>
</evidence>
<evidence type="ECO:0008006" key="4">
    <source>
        <dbReference type="Google" id="ProtNLM"/>
    </source>
</evidence>
<keyword evidence="1" id="KW-0732">Signal</keyword>
<reference evidence="2 3" key="1">
    <citation type="submission" date="2013-02" db="EMBL/GenBank/DDBJ databases">
        <title>Draft Genome Sequence of Streptomyces aurantiacus, Which Produces Setomimycin.</title>
        <authorList>
            <person name="Gruening B.A."/>
            <person name="Praeg A."/>
            <person name="Erxleben A."/>
            <person name="Guenther S."/>
            <person name="Mueller M."/>
        </authorList>
    </citation>
    <scope>NUCLEOTIDE SEQUENCE [LARGE SCALE GENOMIC DNA]</scope>
    <source>
        <strain evidence="2 3">JA 4570</strain>
    </source>
</reference>
<dbReference type="Pfam" id="PF03995">
    <property type="entry name" value="Inhibitor_I36"/>
    <property type="match status" value="1"/>
</dbReference>
<proteinExistence type="predicted"/>
<dbReference type="EMBL" id="AOPZ01000306">
    <property type="protein sequence ID" value="EPH41529.1"/>
    <property type="molecule type" value="Genomic_DNA"/>
</dbReference>
<comment type="caution">
    <text evidence="2">The sequence shown here is derived from an EMBL/GenBank/DDBJ whole genome shotgun (WGS) entry which is preliminary data.</text>
</comment>
<evidence type="ECO:0000313" key="2">
    <source>
        <dbReference type="EMBL" id="EPH41529.1"/>
    </source>
</evidence>
<keyword evidence="3" id="KW-1185">Reference proteome</keyword>
<sequence>MIAALRNRTGGALLALVLAAGLSVISAPPAPAAAAAYERCPDRYSCYFSGADGTGDMWLAPNPGCFDLGHWNPPFNDRISSVFNRGGHEVHMYDWTGSYWKWVADVQIGEQWSVGGGDPRNDVIDAVCVGRTP</sequence>
<accession>S3ZFX5</accession>
<dbReference type="Proteomes" id="UP000014629">
    <property type="component" value="Unassembled WGS sequence"/>
</dbReference>
<name>S3ZFX5_9ACTN</name>
<dbReference type="OrthoDB" id="4247266at2"/>
<feature type="chain" id="PRO_5004514533" description="Peptidase inhibitor family I36" evidence="1">
    <location>
        <begin position="33"/>
        <end position="133"/>
    </location>
</feature>
<dbReference type="AlphaFoldDB" id="S3ZFX5"/>
<protein>
    <recommendedName>
        <fullName evidence="4">Peptidase inhibitor family I36</fullName>
    </recommendedName>
</protein>
<organism evidence="2 3">
    <name type="scientific">Streptomyces aurantiacus JA 4570</name>
    <dbReference type="NCBI Taxonomy" id="1286094"/>
    <lineage>
        <taxon>Bacteria</taxon>
        <taxon>Bacillati</taxon>
        <taxon>Actinomycetota</taxon>
        <taxon>Actinomycetes</taxon>
        <taxon>Kitasatosporales</taxon>
        <taxon>Streptomycetaceae</taxon>
        <taxon>Streptomyces</taxon>
        <taxon>Streptomyces aurantiacus group</taxon>
    </lineage>
</organism>